<dbReference type="PROSITE" id="PS00606">
    <property type="entry name" value="KS3_1"/>
    <property type="match status" value="1"/>
</dbReference>
<reference evidence="12 13" key="1">
    <citation type="journal article" date="2021" name="Nat. Commun.">
        <title>Genetic determinants of endophytism in the Arabidopsis root mycobiome.</title>
        <authorList>
            <person name="Mesny F."/>
            <person name="Miyauchi S."/>
            <person name="Thiergart T."/>
            <person name="Pickel B."/>
            <person name="Atanasova L."/>
            <person name="Karlsson M."/>
            <person name="Huettel B."/>
            <person name="Barry K.W."/>
            <person name="Haridas S."/>
            <person name="Chen C."/>
            <person name="Bauer D."/>
            <person name="Andreopoulos W."/>
            <person name="Pangilinan J."/>
            <person name="LaButti K."/>
            <person name="Riley R."/>
            <person name="Lipzen A."/>
            <person name="Clum A."/>
            <person name="Drula E."/>
            <person name="Henrissat B."/>
            <person name="Kohler A."/>
            <person name="Grigoriev I.V."/>
            <person name="Martin F.M."/>
            <person name="Hacquard S."/>
        </authorList>
    </citation>
    <scope>NUCLEOTIDE SEQUENCE [LARGE SCALE GENOMIC DNA]</scope>
    <source>
        <strain evidence="12 13">MPI-SDFR-AT-0080</strain>
    </source>
</reference>
<gene>
    <name evidence="12" type="ORF">B0J12DRAFT_578190</name>
</gene>
<evidence type="ECO:0000256" key="7">
    <source>
        <dbReference type="PROSITE-ProRule" id="PRU01363"/>
    </source>
</evidence>
<accession>A0ABQ8G454</accession>
<dbReference type="PROSITE" id="PS50075">
    <property type="entry name" value="CARRIER"/>
    <property type="match status" value="1"/>
</dbReference>
<dbReference type="PROSITE" id="PS52004">
    <property type="entry name" value="KS3_2"/>
    <property type="match status" value="1"/>
</dbReference>
<dbReference type="InterPro" id="IPR014043">
    <property type="entry name" value="Acyl_transferase_dom"/>
</dbReference>
<evidence type="ECO:0000259" key="10">
    <source>
        <dbReference type="PROSITE" id="PS52004"/>
    </source>
</evidence>
<dbReference type="PROSITE" id="PS52019">
    <property type="entry name" value="PKS_MFAS_DH"/>
    <property type="match status" value="1"/>
</dbReference>
<dbReference type="Gene3D" id="3.40.366.10">
    <property type="entry name" value="Malonyl-Coenzyme A Acyl Carrier Protein, domain 2"/>
    <property type="match status" value="2"/>
</dbReference>
<dbReference type="SMART" id="SM00827">
    <property type="entry name" value="PKS_AT"/>
    <property type="match status" value="1"/>
</dbReference>
<comment type="caution">
    <text evidence="7">Lacks conserved residue(s) required for the propagation of feature annotation.</text>
</comment>
<dbReference type="SUPFAM" id="SSF47336">
    <property type="entry name" value="ACP-like"/>
    <property type="match status" value="1"/>
</dbReference>
<feature type="region of interest" description="N-terminal hotdog fold" evidence="7">
    <location>
        <begin position="1241"/>
        <end position="1375"/>
    </location>
</feature>
<keyword evidence="6" id="KW-0511">Multifunctional enzyme</keyword>
<dbReference type="InterPro" id="IPR014031">
    <property type="entry name" value="Ketoacyl_synth_C"/>
</dbReference>
<evidence type="ECO:0000256" key="4">
    <source>
        <dbReference type="ARBA" id="ARBA00022603"/>
    </source>
</evidence>
<dbReference type="SUPFAM" id="SSF55048">
    <property type="entry name" value="Probable ACP-binding domain of malonyl-CoA ACP transacylase"/>
    <property type="match status" value="1"/>
</dbReference>
<dbReference type="Gene3D" id="3.40.47.10">
    <property type="match status" value="1"/>
</dbReference>
<evidence type="ECO:0000256" key="3">
    <source>
        <dbReference type="ARBA" id="ARBA00022553"/>
    </source>
</evidence>
<dbReference type="InterPro" id="IPR014030">
    <property type="entry name" value="Ketoacyl_synth_N"/>
</dbReference>
<feature type="region of interest" description="Disordered" evidence="8">
    <location>
        <begin position="1734"/>
        <end position="1755"/>
    </location>
</feature>
<organism evidence="12 13">
    <name type="scientific">Macrophomina phaseolina</name>
    <dbReference type="NCBI Taxonomy" id="35725"/>
    <lineage>
        <taxon>Eukaryota</taxon>
        <taxon>Fungi</taxon>
        <taxon>Dikarya</taxon>
        <taxon>Ascomycota</taxon>
        <taxon>Pezizomycotina</taxon>
        <taxon>Dothideomycetes</taxon>
        <taxon>Dothideomycetes incertae sedis</taxon>
        <taxon>Botryosphaeriales</taxon>
        <taxon>Botryosphaeriaceae</taxon>
        <taxon>Macrophomina</taxon>
    </lineage>
</organism>
<evidence type="ECO:0008006" key="14">
    <source>
        <dbReference type="Google" id="ProtNLM"/>
    </source>
</evidence>
<keyword evidence="5" id="KW-0808">Transferase</keyword>
<dbReference type="PROSITE" id="PS00012">
    <property type="entry name" value="PHOSPHOPANTETHEINE"/>
    <property type="match status" value="1"/>
</dbReference>
<dbReference type="Gene3D" id="3.40.50.150">
    <property type="entry name" value="Vaccinia Virus protein VP39"/>
    <property type="match status" value="1"/>
</dbReference>
<dbReference type="InterPro" id="IPR029063">
    <property type="entry name" value="SAM-dependent_MTases_sf"/>
</dbReference>
<dbReference type="EMBL" id="JAGTJR010000021">
    <property type="protein sequence ID" value="KAH7044065.1"/>
    <property type="molecule type" value="Genomic_DNA"/>
</dbReference>
<dbReference type="Proteomes" id="UP000774617">
    <property type="component" value="Unassembled WGS sequence"/>
</dbReference>
<keyword evidence="2" id="KW-0596">Phosphopantetheine</keyword>
<dbReference type="InterPro" id="IPR013217">
    <property type="entry name" value="Methyltransf_12"/>
</dbReference>
<dbReference type="Pfam" id="PF16073">
    <property type="entry name" value="SAT"/>
    <property type="match status" value="1"/>
</dbReference>
<evidence type="ECO:0000259" key="11">
    <source>
        <dbReference type="PROSITE" id="PS52019"/>
    </source>
</evidence>
<proteinExistence type="predicted"/>
<dbReference type="Pfam" id="PF00550">
    <property type="entry name" value="PP-binding"/>
    <property type="match status" value="1"/>
</dbReference>
<evidence type="ECO:0000256" key="2">
    <source>
        <dbReference type="ARBA" id="ARBA00022450"/>
    </source>
</evidence>
<keyword evidence="4" id="KW-0489">Methyltransferase</keyword>
<dbReference type="InterPro" id="IPR009081">
    <property type="entry name" value="PP-bd_ACP"/>
</dbReference>
<dbReference type="InterPro" id="IPR006162">
    <property type="entry name" value="Ppantetheine_attach_site"/>
</dbReference>
<dbReference type="InterPro" id="IPR016039">
    <property type="entry name" value="Thiolase-like"/>
</dbReference>
<dbReference type="InterPro" id="IPR049900">
    <property type="entry name" value="PKS_mFAS_DH"/>
</dbReference>
<dbReference type="InterPro" id="IPR016035">
    <property type="entry name" value="Acyl_Trfase/lysoPLipase"/>
</dbReference>
<sequence length="2142" mass="232956">MSVELPSLVVCGPQLEEIPDATYLARLRSSLLHDPYLRSLKQEALELHEMWPLLSATEPSLARFDAAPLLHSFAEWIRTGDSHVLRLAGGTLRNTQLALLTVLAHLLEYTTYLQHRHHHDHAQSEHAVLTAVHDGGVQGLSIGVLSAIAISCSQSRMHLASYGAVALRLAVCAGAWKDLDEMHAAEPPVCLEARWEGGGARAFKAVLDSYPQAYAHVREDASSATVIVPESSAAAMARKLEEDGIEARQVGLQGLSHRPDHFAACQKLFNLCSSLPMLRFPEHCHPLVPLTRNGNAEAVDDGASLHEMALRCILLEKPDWAAITAQCVAAISRQAGEPRVLLLGRVECIPRSVPARLIRPMAAGHSLYVYPDESIAIVGASCRFAGSETPAGFWDTLRERSEEEPFWGNFLASAGAFDHAFFRKSPREAAYMDPQHRLALHLAYEALESGGYFNPAAGTQTYDVGCYVGVYSSDYEDNVNARPPTPFSFTGTARAFASGRISQFFGWTGPSLIVDTACSSSGVAIHTACKAIQSGECTMALAGGVNLMTSPKSHQNLAAASLMSRTGQCKPFDASADGYCRGEGGGFVLLKRLSSAVADNDRVLGVLAASAINNSKGSLTITAPSLESQAALYQSVLRKAGMQPDQVSYVEAHGTGTQKGDPVECHSLRRVFGRSSRNSPPLRFGSVKGNIGHSEGASGVASLVKVLLMLQHGLIAPQANFSVLNPAAPNLEEANMEIPLYLQPWDAAFRAACVNNYGAAGNNTAMIVCQPPATQPVSRPSSVQKRHQYPFMLTAHSDASLRQHCRILLQFVEDQQAWAGDDLLASLAFHLAQRQSHQLGYRTAFSARSIDDLKARLGEQNTQTRGNCNPVVLVFAGQTGHRPRLSEEAYHSSFLLQHHLDRCDRTLQTLGLRGLFPQVFGTQAVDDLVDLHCMLFSIQYATAAAWIDAGLDVRKLVGHSLGQLTALCVARVLTLRDALKMISGRAALIQSKWGPEQGCMLSVDSDAVTVRALIDSMASEEKVEIACYNAPSSHVVVGKAGATAAFESAALSAGVRTKRLAITHAFHSPMVDSIMEDYESLLRELQFHSPTIPIEPCEQSGGSWENLTPERVARQSRAPVYFGAAVSRVERELGSCVWLEAGAGPAGVTMARRAASSSSHAFLSARLGSPDAMDSLADTTLSLWREGVRVQFWPFHPWQRHCFRLLELPPYQFETTHHWLPFASAPESAAQQPTTANDVAPQLVSVVRSSGGADPEAAEFTINQHSEEYAVFVGGRTVLGHALSPPSVYLESAARALGLVSAAAGGPAALPPHFEQVQLHAPLGIDPRRRIRLRLHKHNTSAWEFVFDSQAPALDGGQTFQLQASGIIKSQEQDRAVAGPYRPLLRRLIDHERCRVLLEDSGASVVQGAFVKNILGRVASYEDSYFGIRSITSKGHEAVGVVDVPEIAHQRCAETRVNPPLLDNFMLVAEMHAGNLDACGSDQMYVCNGFDALVPHSNDGSLRGPFTVYSKLERESDRVFVGDVFVLTGGQKTLSLAILGARFSKVPVRSLQRALEAANGSPNVRTAEALDHSAVAIEARDSALTSPPIRPHAPPSSDAVSTISLNEHGMTAGRLCQEIHSRLSGVPQLSPHDTDRSSDLSAGQPPSTPKASTQEQEHFIVELSKLLAEHLNCSPDIPPETPLALMGLDSLLAIQLASDMESRFGKKSSPMNIDENTTFSDLCRVLSGADLPGFPRTSDNRRSEEGGVGHVGPEKSEASFFREREDVIKLEFDRAKQRYGLFSEQAGLAGFYARVYPRQVALVLAYIVEAFRTLGCDVATLRAGERLPPIPHEPRYEKLVRRYLQLLEDAGLITSSGEHPPAHLRTAKALEHAESSRLHRAILADFPAYRPDHRLLQLTGPRLADCVSGKVDPLQLLFHGPASRQLLEAFYVSSPMFATATRMMSEFVGQLLRKHGGCSERLRVLEVGAGTGATTHQLLDQLVASGAAFTYTFTDVSSSLVAAARRRLEARYAAAGHEMHFAVLDIERPPPQRLLHSQDLVVASNVLHATRSLSDTCSNVQRLLRPGCGVLCLLELTRPLPWLDCVFGLLDGWWRFADSRTYPLVDEWRWKACLLNAGFRHVDWTDDESREADLFRWILALA</sequence>
<dbReference type="PANTHER" id="PTHR43775">
    <property type="entry name" value="FATTY ACID SYNTHASE"/>
    <property type="match status" value="1"/>
</dbReference>
<dbReference type="Pfam" id="PF00109">
    <property type="entry name" value="ketoacyl-synt"/>
    <property type="match status" value="1"/>
</dbReference>
<dbReference type="InterPro" id="IPR041068">
    <property type="entry name" value="HTH_51"/>
</dbReference>
<feature type="compositionally biased region" description="Basic and acidic residues" evidence="8">
    <location>
        <begin position="1738"/>
        <end position="1755"/>
    </location>
</feature>
<dbReference type="SUPFAM" id="SSF52151">
    <property type="entry name" value="FabD/lysophospholipase-like"/>
    <property type="match status" value="1"/>
</dbReference>
<dbReference type="InterPro" id="IPR020841">
    <property type="entry name" value="PKS_Beta-ketoAc_synthase_dom"/>
</dbReference>
<dbReference type="Gene3D" id="3.10.129.110">
    <property type="entry name" value="Polyketide synthase dehydratase"/>
    <property type="match status" value="1"/>
</dbReference>
<feature type="region of interest" description="Disordered" evidence="8">
    <location>
        <begin position="1625"/>
        <end position="1656"/>
    </location>
</feature>
<dbReference type="Pfam" id="PF02801">
    <property type="entry name" value="Ketoacyl-synt_C"/>
    <property type="match status" value="1"/>
</dbReference>
<dbReference type="Pfam" id="PF08242">
    <property type="entry name" value="Methyltransf_12"/>
    <property type="match status" value="1"/>
</dbReference>
<evidence type="ECO:0000256" key="8">
    <source>
        <dbReference type="SAM" id="MobiDB-lite"/>
    </source>
</evidence>
<comment type="caution">
    <text evidence="12">The sequence shown here is derived from an EMBL/GenBank/DDBJ whole genome shotgun (WGS) entry which is preliminary data.</text>
</comment>
<evidence type="ECO:0000259" key="9">
    <source>
        <dbReference type="PROSITE" id="PS50075"/>
    </source>
</evidence>
<dbReference type="Gene3D" id="1.10.1200.10">
    <property type="entry name" value="ACP-like"/>
    <property type="match status" value="1"/>
</dbReference>
<dbReference type="PANTHER" id="PTHR43775:SF21">
    <property type="entry name" value="NON-REDUCING POLYKETIDE SYNTHASE AUSA-RELATED"/>
    <property type="match status" value="1"/>
</dbReference>
<feature type="domain" description="PKS/mFAS DH" evidence="11">
    <location>
        <begin position="1241"/>
        <end position="1552"/>
    </location>
</feature>
<dbReference type="SMART" id="SM00825">
    <property type="entry name" value="PKS_KS"/>
    <property type="match status" value="1"/>
</dbReference>
<evidence type="ECO:0000256" key="1">
    <source>
        <dbReference type="ARBA" id="ARBA00005179"/>
    </source>
</evidence>
<feature type="domain" description="Carrier" evidence="9">
    <location>
        <begin position="1650"/>
        <end position="1730"/>
    </location>
</feature>
<name>A0ABQ8G454_9PEZI</name>
<dbReference type="InterPro" id="IPR001227">
    <property type="entry name" value="Ac_transferase_dom_sf"/>
</dbReference>
<dbReference type="InterPro" id="IPR032088">
    <property type="entry name" value="SAT"/>
</dbReference>
<evidence type="ECO:0000313" key="13">
    <source>
        <dbReference type="Proteomes" id="UP000774617"/>
    </source>
</evidence>
<dbReference type="InterPro" id="IPR018201">
    <property type="entry name" value="Ketoacyl_synth_AS"/>
</dbReference>
<evidence type="ECO:0000256" key="6">
    <source>
        <dbReference type="ARBA" id="ARBA00023268"/>
    </source>
</evidence>
<dbReference type="Pfam" id="PF00698">
    <property type="entry name" value="Acyl_transf_1"/>
    <property type="match status" value="1"/>
</dbReference>
<dbReference type="InterPro" id="IPR050091">
    <property type="entry name" value="PKS_NRPS_Biosynth_Enz"/>
</dbReference>
<dbReference type="Pfam" id="PF18558">
    <property type="entry name" value="HTH_51"/>
    <property type="match status" value="1"/>
</dbReference>
<feature type="region of interest" description="C-terminal hotdog fold" evidence="7">
    <location>
        <begin position="1402"/>
        <end position="1552"/>
    </location>
</feature>
<dbReference type="SUPFAM" id="SSF53335">
    <property type="entry name" value="S-adenosyl-L-methionine-dependent methyltransferases"/>
    <property type="match status" value="1"/>
</dbReference>
<protein>
    <recommendedName>
        <fullName evidence="14">Beta-ketoacyl synthase</fullName>
    </recommendedName>
</protein>
<evidence type="ECO:0000313" key="12">
    <source>
        <dbReference type="EMBL" id="KAH7044065.1"/>
    </source>
</evidence>
<feature type="domain" description="Ketosynthase family 3 (KS3)" evidence="10">
    <location>
        <begin position="372"/>
        <end position="770"/>
    </location>
</feature>
<feature type="compositionally biased region" description="Polar residues" evidence="8">
    <location>
        <begin position="1639"/>
        <end position="1654"/>
    </location>
</feature>
<dbReference type="InterPro" id="IPR016036">
    <property type="entry name" value="Malonyl_transacylase_ACP-bd"/>
</dbReference>
<dbReference type="SUPFAM" id="SSF53901">
    <property type="entry name" value="Thiolase-like"/>
    <property type="match status" value="1"/>
</dbReference>
<keyword evidence="3" id="KW-0597">Phosphoprotein</keyword>
<dbReference type="InterPro" id="IPR036736">
    <property type="entry name" value="ACP-like_sf"/>
</dbReference>
<evidence type="ECO:0000256" key="5">
    <source>
        <dbReference type="ARBA" id="ARBA00022679"/>
    </source>
</evidence>
<dbReference type="InterPro" id="IPR042104">
    <property type="entry name" value="PKS_dehydratase_sf"/>
</dbReference>
<keyword evidence="13" id="KW-1185">Reference proteome</keyword>
<dbReference type="Gene3D" id="3.30.70.3290">
    <property type="match status" value="1"/>
</dbReference>
<comment type="pathway">
    <text evidence="1">Secondary metabolite biosynthesis.</text>
</comment>
<dbReference type="CDD" id="cd00833">
    <property type="entry name" value="PKS"/>
    <property type="match status" value="1"/>
</dbReference>